<keyword evidence="3" id="KW-1185">Reference proteome</keyword>
<feature type="region of interest" description="Disordered" evidence="1">
    <location>
        <begin position="231"/>
        <end position="302"/>
    </location>
</feature>
<proteinExistence type="predicted"/>
<feature type="compositionally biased region" description="Basic residues" evidence="1">
    <location>
        <begin position="351"/>
        <end position="361"/>
    </location>
</feature>
<reference evidence="2 3" key="1">
    <citation type="journal article" date="2015" name="PLoS Pathog.">
        <title>Leptomonas seymouri: Adaptations to the Dixenous Life Cycle Analyzed by Genome Sequencing, Transcriptome Profiling and Co-infection with Leishmania donovani.</title>
        <authorList>
            <person name="Kraeva N."/>
            <person name="Butenko A."/>
            <person name="Hlavacova J."/>
            <person name="Kostygov A."/>
            <person name="Myskova J."/>
            <person name="Grybchuk D."/>
            <person name="Lestinova T."/>
            <person name="Votypka J."/>
            <person name="Volf P."/>
            <person name="Opperdoes F."/>
            <person name="Flegontov P."/>
            <person name="Lukes J."/>
            <person name="Yurchenko V."/>
        </authorList>
    </citation>
    <scope>NUCLEOTIDE SEQUENCE [LARGE SCALE GENOMIC DNA]</scope>
    <source>
        <strain evidence="2 3">ATCC 30220</strain>
    </source>
</reference>
<dbReference type="AlphaFoldDB" id="A0A0N1PCW7"/>
<evidence type="ECO:0000256" key="1">
    <source>
        <dbReference type="SAM" id="MobiDB-lite"/>
    </source>
</evidence>
<dbReference type="Proteomes" id="UP000038009">
    <property type="component" value="Unassembled WGS sequence"/>
</dbReference>
<dbReference type="OMA" id="HRPVTYN"/>
<feature type="compositionally biased region" description="Low complexity" evidence="1">
    <location>
        <begin position="328"/>
        <end position="345"/>
    </location>
</feature>
<evidence type="ECO:0000313" key="3">
    <source>
        <dbReference type="Proteomes" id="UP000038009"/>
    </source>
</evidence>
<sequence>MSLPQLRSTTPAERECVSLSSPSLPRLQRPPPVPVFSPVNAMQHLPILTATSLRPARPSRATHSKLPPAKQTADGEASEEQHPLLSKLLSESPVVWAQRSVCPQPSEAQTPLPTLEDAVEEVGGADKVEALLQQLKDLPHRQEHEEEMEPFSNMQDAVQQCVLHVLNIPDGTVCVSHPEDDPSVLHVQVPLPEPTKPKKGKAVAARPFLVLRVHRQRGVLSLHVINLCYQGPDPRAGSRATRRRRESPVLKRENNKQQKSVQSSATAVKSHAMLPPLRKDTSVPTVPASGDTERLPSSVPDNALDHSQLLAALSRPSEAVGKPSATVASSLRTAPSRPPSSTAPAGTGSSRRAKNARRVSKLHNSTQRSHTRGGTAEFDPLRPEETTPFDAQHRPLTFNAAIVFS</sequence>
<feature type="compositionally biased region" description="Low complexity" evidence="1">
    <location>
        <begin position="17"/>
        <end position="27"/>
    </location>
</feature>
<feature type="region of interest" description="Disordered" evidence="1">
    <location>
        <begin position="1"/>
        <end position="31"/>
    </location>
</feature>
<feature type="compositionally biased region" description="Polar residues" evidence="1">
    <location>
        <begin position="257"/>
        <end position="267"/>
    </location>
</feature>
<dbReference type="OrthoDB" id="267153at2759"/>
<feature type="region of interest" description="Disordered" evidence="1">
    <location>
        <begin position="52"/>
        <end position="81"/>
    </location>
</feature>
<comment type="caution">
    <text evidence="2">The sequence shown here is derived from an EMBL/GenBank/DDBJ whole genome shotgun (WGS) entry which is preliminary data.</text>
</comment>
<organism evidence="2 3">
    <name type="scientific">Leptomonas seymouri</name>
    <dbReference type="NCBI Taxonomy" id="5684"/>
    <lineage>
        <taxon>Eukaryota</taxon>
        <taxon>Discoba</taxon>
        <taxon>Euglenozoa</taxon>
        <taxon>Kinetoplastea</taxon>
        <taxon>Metakinetoplastina</taxon>
        <taxon>Trypanosomatida</taxon>
        <taxon>Trypanosomatidae</taxon>
        <taxon>Leishmaniinae</taxon>
        <taxon>Leptomonas</taxon>
    </lineage>
</organism>
<evidence type="ECO:0000313" key="2">
    <source>
        <dbReference type="EMBL" id="KPI86283.1"/>
    </source>
</evidence>
<feature type="region of interest" description="Disordered" evidence="1">
    <location>
        <begin position="314"/>
        <end position="393"/>
    </location>
</feature>
<dbReference type="EMBL" id="LJSK01000139">
    <property type="protein sequence ID" value="KPI86283.1"/>
    <property type="molecule type" value="Genomic_DNA"/>
</dbReference>
<feature type="compositionally biased region" description="Basic and acidic residues" evidence="1">
    <location>
        <begin position="246"/>
        <end position="256"/>
    </location>
</feature>
<dbReference type="VEuPathDB" id="TriTrypDB:Lsey_0139_0140"/>
<feature type="compositionally biased region" description="Polar residues" evidence="1">
    <location>
        <begin position="1"/>
        <end position="11"/>
    </location>
</feature>
<name>A0A0N1PCW7_LEPSE</name>
<gene>
    <name evidence="2" type="ORF">ABL78_4666</name>
</gene>
<accession>A0A0N1PCW7</accession>
<protein>
    <submittedName>
        <fullName evidence="2">Uncharacterized protein</fullName>
    </submittedName>
</protein>